<keyword evidence="1" id="KW-0238">DNA-binding</keyword>
<evidence type="ECO:0000259" key="2">
    <source>
        <dbReference type="PROSITE" id="PS50937"/>
    </source>
</evidence>
<dbReference type="PROSITE" id="PS50937">
    <property type="entry name" value="HTH_MERR_2"/>
    <property type="match status" value="1"/>
</dbReference>
<dbReference type="PANTHER" id="PTHR30204:SF96">
    <property type="entry name" value="CHROMOSOME-ANCHORING PROTEIN RACA"/>
    <property type="match status" value="1"/>
</dbReference>
<dbReference type="EMBL" id="WNZW01000014">
    <property type="protein sequence ID" value="MUG47636.1"/>
    <property type="molecule type" value="Genomic_DNA"/>
</dbReference>
<comment type="caution">
    <text evidence="3">The sequence shown here is derived from an EMBL/GenBank/DDBJ whole genome shotgun (WGS) entry which is preliminary data.</text>
</comment>
<evidence type="ECO:0000313" key="4">
    <source>
        <dbReference type="Proteomes" id="UP000447876"/>
    </source>
</evidence>
<dbReference type="Pfam" id="PF13411">
    <property type="entry name" value="MerR_1"/>
    <property type="match status" value="1"/>
</dbReference>
<dbReference type="InterPro" id="IPR047057">
    <property type="entry name" value="MerR_fam"/>
</dbReference>
<organism evidence="3 4">
    <name type="scientific">Paenibacillus woosongensis</name>
    <dbReference type="NCBI Taxonomy" id="307580"/>
    <lineage>
        <taxon>Bacteria</taxon>
        <taxon>Bacillati</taxon>
        <taxon>Bacillota</taxon>
        <taxon>Bacilli</taxon>
        <taxon>Bacillales</taxon>
        <taxon>Paenibacillaceae</taxon>
        <taxon>Paenibacillus</taxon>
    </lineage>
</organism>
<protein>
    <submittedName>
        <fullName evidence="3">MerR family transcriptional regulator</fullName>
    </submittedName>
</protein>
<dbReference type="InterPro" id="IPR000551">
    <property type="entry name" value="MerR-type_HTH_dom"/>
</dbReference>
<dbReference type="GO" id="GO:0003677">
    <property type="term" value="F:DNA binding"/>
    <property type="evidence" value="ECO:0007669"/>
    <property type="project" value="UniProtKB-KW"/>
</dbReference>
<dbReference type="RefSeq" id="WP_155613009.1">
    <property type="nucleotide sequence ID" value="NZ_WNZW01000014.1"/>
</dbReference>
<dbReference type="SUPFAM" id="SSF46955">
    <property type="entry name" value="Putative DNA-binding domain"/>
    <property type="match status" value="1"/>
</dbReference>
<dbReference type="PANTHER" id="PTHR30204">
    <property type="entry name" value="REDOX-CYCLING DRUG-SENSING TRANSCRIPTIONAL ACTIVATOR SOXR"/>
    <property type="match status" value="1"/>
</dbReference>
<sequence length="246" mass="28219">MTRWTTGQVSKLRNISVRTLRYYDQIGLLTPSLRQDNGRRYYSEEDLFILEKIMLLKSLSLSLEDIQKVLGQLSLRDILIAHHHHLQEELAAMQASIANTASLINMLDLEGALPWERVTALVQNAQAGTKKWVDYFAEEEREFLRKALPALESGDRATQQYVSLLRRIEHCVKHAISPDSEEAYALACELIELSDETFGGDAELMDRFWEVRKRPAEETGLYPVSPEVLDFVEQSISFALKKSEDY</sequence>
<dbReference type="GO" id="GO:0003700">
    <property type="term" value="F:DNA-binding transcription factor activity"/>
    <property type="evidence" value="ECO:0007669"/>
    <property type="project" value="InterPro"/>
</dbReference>
<dbReference type="AlphaFoldDB" id="A0A7X2Z6A2"/>
<dbReference type="InterPro" id="IPR009061">
    <property type="entry name" value="DNA-bd_dom_put_sf"/>
</dbReference>
<gene>
    <name evidence="3" type="ORF">GNP95_22030</name>
</gene>
<dbReference type="Proteomes" id="UP000447876">
    <property type="component" value="Unassembled WGS sequence"/>
</dbReference>
<evidence type="ECO:0000256" key="1">
    <source>
        <dbReference type="ARBA" id="ARBA00023125"/>
    </source>
</evidence>
<dbReference type="OrthoDB" id="1894615at2"/>
<feature type="domain" description="HTH merR-type" evidence="2">
    <location>
        <begin position="3"/>
        <end position="72"/>
    </location>
</feature>
<dbReference type="CDD" id="cd01106">
    <property type="entry name" value="HTH_TipAL-Mta"/>
    <property type="match status" value="1"/>
</dbReference>
<proteinExistence type="predicted"/>
<dbReference type="Gene3D" id="1.10.1660.10">
    <property type="match status" value="1"/>
</dbReference>
<accession>A0A7X2Z6A2</accession>
<name>A0A7X2Z6A2_9BACL</name>
<evidence type="ECO:0000313" key="3">
    <source>
        <dbReference type="EMBL" id="MUG47636.1"/>
    </source>
</evidence>
<dbReference type="SMART" id="SM00422">
    <property type="entry name" value="HTH_MERR"/>
    <property type="match status" value="1"/>
</dbReference>
<reference evidence="3 4" key="1">
    <citation type="submission" date="2019-11" db="EMBL/GenBank/DDBJ databases">
        <title>Draft genome sequences of five Paenibacillus species of dairy origin.</title>
        <authorList>
            <person name="Olajide A.M."/>
            <person name="Chen S."/>
            <person name="Lapointe G."/>
        </authorList>
    </citation>
    <scope>NUCLEOTIDE SEQUENCE [LARGE SCALE GENOMIC DNA]</scope>
    <source>
        <strain evidence="3 4">12CR55</strain>
    </source>
</reference>